<proteinExistence type="predicted"/>
<evidence type="ECO:0000313" key="4">
    <source>
        <dbReference type="Proteomes" id="UP000034054"/>
    </source>
</evidence>
<protein>
    <submittedName>
        <fullName evidence="3">Uncharacterized protein</fullName>
    </submittedName>
</protein>
<reference evidence="3 4" key="1">
    <citation type="journal article" date="2015" name="Nature">
        <title>rRNA introns, odd ribosomes, and small enigmatic genomes across a large radiation of phyla.</title>
        <authorList>
            <person name="Brown C.T."/>
            <person name="Hug L.A."/>
            <person name="Thomas B.C."/>
            <person name="Sharon I."/>
            <person name="Castelle C.J."/>
            <person name="Singh A."/>
            <person name="Wilkins M.J."/>
            <person name="Williams K.H."/>
            <person name="Banfield J.F."/>
        </authorList>
    </citation>
    <scope>NUCLEOTIDE SEQUENCE [LARGE SCALE GENOMIC DNA]</scope>
</reference>
<evidence type="ECO:0000256" key="2">
    <source>
        <dbReference type="SAM" id="SignalP"/>
    </source>
</evidence>
<evidence type="ECO:0000313" key="3">
    <source>
        <dbReference type="EMBL" id="KKW32116.1"/>
    </source>
</evidence>
<dbReference type="AlphaFoldDB" id="A0A0G1XMK0"/>
<comment type="caution">
    <text evidence="3">The sequence shown here is derived from an EMBL/GenBank/DDBJ whole genome shotgun (WGS) entry which is preliminary data.</text>
</comment>
<accession>A0A0G1XMK0</accession>
<dbReference type="Proteomes" id="UP000034054">
    <property type="component" value="Unassembled WGS sequence"/>
</dbReference>
<dbReference type="EMBL" id="LCRH01000040">
    <property type="protein sequence ID" value="KKW32116.1"/>
    <property type="molecule type" value="Genomic_DNA"/>
</dbReference>
<feature type="chain" id="PRO_5002540850" evidence="2">
    <location>
        <begin position="24"/>
        <end position="198"/>
    </location>
</feature>
<name>A0A0G1XMK0_9BACT</name>
<keyword evidence="1" id="KW-0812">Transmembrane</keyword>
<organism evidence="3 4">
    <name type="scientific">Candidatus Uhrbacteria bacterium GW2011_GWA2_52_8d</name>
    <dbReference type="NCBI Taxonomy" id="1618979"/>
    <lineage>
        <taxon>Bacteria</taxon>
        <taxon>Candidatus Uhriibacteriota</taxon>
    </lineage>
</organism>
<sequence>MIRSLSVILMAIALFLCVSTAFAQQPTPPKTYVVAADQLTPGQIAQLEAGETLTTVETVGKYAGVGKEIGEGVSGALGALNEEASKFGDTRVGHFTMAMIAWKIMGDDIVAVSHDMIGYVVGIPFFFLASLAILWSYRRKCIPHTVLAEKGAGIFGTRKYETVDPNASTEGWDASQWAIAHGVMFILIIFVSSLMIFG</sequence>
<feature type="transmembrane region" description="Helical" evidence="1">
    <location>
        <begin position="177"/>
        <end position="197"/>
    </location>
</feature>
<keyword evidence="2" id="KW-0732">Signal</keyword>
<feature type="transmembrane region" description="Helical" evidence="1">
    <location>
        <begin position="116"/>
        <end position="137"/>
    </location>
</feature>
<gene>
    <name evidence="3" type="ORF">UY76_C0040G0006</name>
</gene>
<keyword evidence="1" id="KW-0472">Membrane</keyword>
<keyword evidence="1" id="KW-1133">Transmembrane helix</keyword>
<feature type="signal peptide" evidence="2">
    <location>
        <begin position="1"/>
        <end position="23"/>
    </location>
</feature>
<evidence type="ECO:0000256" key="1">
    <source>
        <dbReference type="SAM" id="Phobius"/>
    </source>
</evidence>